<protein>
    <submittedName>
        <fullName evidence="7">Pimeloyl-ACP methyl ester carboxylesterase</fullName>
    </submittedName>
</protein>
<dbReference type="InterPro" id="IPR051601">
    <property type="entry name" value="Serine_prot/Carboxylest_S33"/>
</dbReference>
<dbReference type="PANTHER" id="PTHR43248">
    <property type="entry name" value="2-SUCCINYL-6-HYDROXY-2,4-CYCLOHEXADIENE-1-CARBOXYLATE SYNTHASE"/>
    <property type="match status" value="1"/>
</dbReference>
<evidence type="ECO:0000256" key="4">
    <source>
        <dbReference type="SAM" id="MobiDB-lite"/>
    </source>
</evidence>
<dbReference type="GeneID" id="86825955"/>
<gene>
    <name evidence="7" type="ORF">H4687_001355</name>
</gene>
<dbReference type="InterPro" id="IPR000073">
    <property type="entry name" value="AB_hydrolase_1"/>
</dbReference>
<dbReference type="AlphaFoldDB" id="A0A8I0NWZ0"/>
<dbReference type="InterPro" id="IPR029058">
    <property type="entry name" value="AB_hydrolase_fold"/>
</dbReference>
<dbReference type="Pfam" id="PF08386">
    <property type="entry name" value="Abhydrolase_4"/>
    <property type="match status" value="1"/>
</dbReference>
<dbReference type="SUPFAM" id="SSF53474">
    <property type="entry name" value="alpha/beta-Hydrolases"/>
    <property type="match status" value="1"/>
</dbReference>
<comment type="similarity">
    <text evidence="1">Belongs to the peptidase S33 family.</text>
</comment>
<organism evidence="7 8">
    <name type="scientific">Streptomyces stelliscabiei</name>
    <dbReference type="NCBI Taxonomy" id="146820"/>
    <lineage>
        <taxon>Bacteria</taxon>
        <taxon>Bacillati</taxon>
        <taxon>Actinomycetota</taxon>
        <taxon>Actinomycetes</taxon>
        <taxon>Kitasatosporales</taxon>
        <taxon>Streptomycetaceae</taxon>
        <taxon>Streptomyces</taxon>
    </lineage>
</organism>
<feature type="region of interest" description="Disordered" evidence="4">
    <location>
        <begin position="1"/>
        <end position="25"/>
    </location>
</feature>
<dbReference type="Pfam" id="PF00561">
    <property type="entry name" value="Abhydrolase_1"/>
    <property type="match status" value="1"/>
</dbReference>
<dbReference type="Gene3D" id="3.40.50.1820">
    <property type="entry name" value="alpha/beta hydrolase"/>
    <property type="match status" value="1"/>
</dbReference>
<evidence type="ECO:0000313" key="8">
    <source>
        <dbReference type="Proteomes" id="UP000629287"/>
    </source>
</evidence>
<comment type="caution">
    <text evidence="7">The sequence shown here is derived from an EMBL/GenBank/DDBJ whole genome shotgun (WGS) entry which is preliminary data.</text>
</comment>
<feature type="domain" description="Peptidase S33 tripeptidyl aminopeptidase-like C-terminal" evidence="6">
    <location>
        <begin position="431"/>
        <end position="530"/>
    </location>
</feature>
<evidence type="ECO:0000259" key="5">
    <source>
        <dbReference type="Pfam" id="PF00561"/>
    </source>
</evidence>
<dbReference type="InterPro" id="IPR013595">
    <property type="entry name" value="Pept_S33_TAP-like_C"/>
</dbReference>
<dbReference type="GO" id="GO:0016787">
    <property type="term" value="F:hydrolase activity"/>
    <property type="evidence" value="ECO:0007669"/>
    <property type="project" value="UniProtKB-KW"/>
</dbReference>
<dbReference type="PANTHER" id="PTHR43248:SF29">
    <property type="entry name" value="TRIPEPTIDYL AMINOPEPTIDASE"/>
    <property type="match status" value="1"/>
</dbReference>
<dbReference type="Proteomes" id="UP000629287">
    <property type="component" value="Unassembled WGS sequence"/>
</dbReference>
<evidence type="ECO:0000256" key="1">
    <source>
        <dbReference type="ARBA" id="ARBA00010088"/>
    </source>
</evidence>
<accession>A0A8I0NWZ0</accession>
<feature type="domain" description="AB hydrolase-1" evidence="5">
    <location>
        <begin position="126"/>
        <end position="274"/>
    </location>
</feature>
<proteinExistence type="inferred from homology"/>
<keyword evidence="3" id="KW-0378">Hydrolase</keyword>
<keyword evidence="2" id="KW-0732">Signal</keyword>
<name>A0A8I0NWZ0_9ACTN</name>
<dbReference type="EMBL" id="JADBGF010000001">
    <property type="protein sequence ID" value="MBE1595226.1"/>
    <property type="molecule type" value="Genomic_DNA"/>
</dbReference>
<keyword evidence="8" id="KW-1185">Reference proteome</keyword>
<evidence type="ECO:0000256" key="2">
    <source>
        <dbReference type="ARBA" id="ARBA00022729"/>
    </source>
</evidence>
<reference evidence="7 8" key="1">
    <citation type="submission" date="2020-10" db="EMBL/GenBank/DDBJ databases">
        <title>Sequencing the genomes of 1000 actinobacteria strains.</title>
        <authorList>
            <person name="Klenk H.-P."/>
        </authorList>
    </citation>
    <scope>NUCLEOTIDE SEQUENCE [LARGE SCALE GENOMIC DNA]</scope>
    <source>
        <strain evidence="7 8">DSM 41803</strain>
    </source>
</reference>
<dbReference type="RefSeq" id="WP_225966619.1">
    <property type="nucleotide sequence ID" value="NZ_JADBGF010000001.1"/>
</dbReference>
<evidence type="ECO:0000256" key="3">
    <source>
        <dbReference type="ARBA" id="ARBA00022801"/>
    </source>
</evidence>
<evidence type="ECO:0000313" key="7">
    <source>
        <dbReference type="EMBL" id="MBE1595226.1"/>
    </source>
</evidence>
<sequence>MTGSPSPAATRTAGPRDAPTGGPRRLVSRTAAGAVLCLVGALAVPAAPAAAEPAPTGPLTRYHDQHLDWKSCLLGPDDETGEELQRAGARCADVTVPLDYADPGGRTITVAISRIRATDTAHRVGALLLNGGGPGGQSIGDPPWVHTAMKQAGERFDVVGVDPRFVGRSTPLDCHWPTGSFIRGAGKDRAAFDRSVGLARELADRCRTSQGDVLPYATTRNTARDMDVVRAALGERRISYLGYSYGTYLGQVYATMFPGRTDRVVLDGLVAPDSYNPRLLRGTEPANRHALEGWAAWAAARDTAYGLGRTGSEVLAVVNGIRTAAERAPLTIGDHRVDEHVVPVVALTGLSQDNDAAYADLALAVRDMRRAVAGRTVTPSPWLAETLDFLLTGSGSAYGSVQTAILCGDASAPRSPETYWRDVRRARAKDPLFGPVTHNINPCAFWAPPREHPTTIRRDLPALLVNATGDPRTIYRNARTVRRMWPSSRLLTLRGADQHAVYGVFGNSCADTTVNTYLSTGHLPDTDVACARSAG</sequence>
<evidence type="ECO:0000259" key="6">
    <source>
        <dbReference type="Pfam" id="PF08386"/>
    </source>
</evidence>